<keyword evidence="2" id="KW-0238">DNA-binding</keyword>
<proteinExistence type="predicted"/>
<name>A0A7W8E907_9BACT</name>
<dbReference type="InterPro" id="IPR036390">
    <property type="entry name" value="WH_DNA-bd_sf"/>
</dbReference>
<dbReference type="GO" id="GO:0003677">
    <property type="term" value="F:DNA binding"/>
    <property type="evidence" value="ECO:0007669"/>
    <property type="project" value="UniProtKB-KW"/>
</dbReference>
<feature type="domain" description="Transcription regulator PadR N-terminal" evidence="1">
    <location>
        <begin position="24"/>
        <end position="81"/>
    </location>
</feature>
<dbReference type="InterPro" id="IPR036388">
    <property type="entry name" value="WH-like_DNA-bd_sf"/>
</dbReference>
<accession>A0A7W8E907</accession>
<comment type="caution">
    <text evidence="2">The sequence shown here is derived from an EMBL/GenBank/DDBJ whole genome shotgun (WGS) entry which is preliminary data.</text>
</comment>
<dbReference type="SUPFAM" id="SSF46785">
    <property type="entry name" value="Winged helix' DNA-binding domain"/>
    <property type="match status" value="1"/>
</dbReference>
<dbReference type="InterPro" id="IPR052509">
    <property type="entry name" value="Metal_resp_DNA-bind_regulator"/>
</dbReference>
<dbReference type="RefSeq" id="WP_184254111.1">
    <property type="nucleotide sequence ID" value="NZ_JACHIO010000005.1"/>
</dbReference>
<evidence type="ECO:0000259" key="1">
    <source>
        <dbReference type="Pfam" id="PF03551"/>
    </source>
</evidence>
<dbReference type="InterPro" id="IPR005149">
    <property type="entry name" value="Tscrpt_reg_PadR_N"/>
</dbReference>
<gene>
    <name evidence="2" type="ORF">HDF15_001506</name>
</gene>
<organism evidence="2 3">
    <name type="scientific">Granulicella mallensis</name>
    <dbReference type="NCBI Taxonomy" id="940614"/>
    <lineage>
        <taxon>Bacteria</taxon>
        <taxon>Pseudomonadati</taxon>
        <taxon>Acidobacteriota</taxon>
        <taxon>Terriglobia</taxon>
        <taxon>Terriglobales</taxon>
        <taxon>Acidobacteriaceae</taxon>
        <taxon>Granulicella</taxon>
    </lineage>
</organism>
<evidence type="ECO:0000313" key="3">
    <source>
        <dbReference type="Proteomes" id="UP000584867"/>
    </source>
</evidence>
<dbReference type="AlphaFoldDB" id="A0A7W8E907"/>
<dbReference type="PANTHER" id="PTHR33169:SF14">
    <property type="entry name" value="TRANSCRIPTIONAL REGULATOR RV3488"/>
    <property type="match status" value="1"/>
</dbReference>
<dbReference type="PANTHER" id="PTHR33169">
    <property type="entry name" value="PADR-FAMILY TRANSCRIPTIONAL REGULATOR"/>
    <property type="match status" value="1"/>
</dbReference>
<protein>
    <submittedName>
        <fullName evidence="2">DNA-binding PadR family transcriptional regulator</fullName>
    </submittedName>
</protein>
<evidence type="ECO:0000313" key="2">
    <source>
        <dbReference type="EMBL" id="MBB5063166.1"/>
    </source>
</evidence>
<dbReference type="Proteomes" id="UP000584867">
    <property type="component" value="Unassembled WGS sequence"/>
</dbReference>
<dbReference type="Gene3D" id="1.10.10.10">
    <property type="entry name" value="Winged helix-like DNA-binding domain superfamily/Winged helix DNA-binding domain"/>
    <property type="match status" value="1"/>
</dbReference>
<dbReference type="Pfam" id="PF03551">
    <property type="entry name" value="PadR"/>
    <property type="match status" value="1"/>
</dbReference>
<sequence length="102" mass="11531">MKLRKSPQTTLVLAEFLQCEQEWRYGYDISRNTGLKSGTLYPILMRLAEHHMLETSWEATETGRPPRHMYKLTNDGLRYAREQVSAASVQSAGQPAFGGVTA</sequence>
<reference evidence="2 3" key="1">
    <citation type="submission" date="2020-08" db="EMBL/GenBank/DDBJ databases">
        <title>Genomic Encyclopedia of Type Strains, Phase IV (KMG-V): Genome sequencing to study the core and pangenomes of soil and plant-associated prokaryotes.</title>
        <authorList>
            <person name="Whitman W."/>
        </authorList>
    </citation>
    <scope>NUCLEOTIDE SEQUENCE [LARGE SCALE GENOMIC DNA]</scope>
    <source>
        <strain evidence="2 3">X5P3</strain>
    </source>
</reference>
<dbReference type="EMBL" id="JACHIO010000005">
    <property type="protein sequence ID" value="MBB5063166.1"/>
    <property type="molecule type" value="Genomic_DNA"/>
</dbReference>